<gene>
    <name evidence="1" type="ORF">BN13_310004</name>
</gene>
<organism evidence="1 2">
    <name type="scientific">Nostocoides jenkinsii Ben 74</name>
    <dbReference type="NCBI Taxonomy" id="1193518"/>
    <lineage>
        <taxon>Bacteria</taxon>
        <taxon>Bacillati</taxon>
        <taxon>Actinomycetota</taxon>
        <taxon>Actinomycetes</taxon>
        <taxon>Micrococcales</taxon>
        <taxon>Intrasporangiaceae</taxon>
        <taxon>Nostocoides</taxon>
    </lineage>
</organism>
<accession>A0A077M7D6</accession>
<dbReference type="EMBL" id="CAJC01000141">
    <property type="protein sequence ID" value="CCI53216.1"/>
    <property type="molecule type" value="Genomic_DNA"/>
</dbReference>
<keyword evidence="2" id="KW-1185">Reference proteome</keyword>
<comment type="caution">
    <text evidence="1">The sequence shown here is derived from an EMBL/GenBank/DDBJ whole genome shotgun (WGS) entry which is preliminary data.</text>
</comment>
<dbReference type="Proteomes" id="UP000035720">
    <property type="component" value="Unassembled WGS sequence"/>
</dbReference>
<protein>
    <submittedName>
        <fullName evidence="1">Uncharacterized protein</fullName>
    </submittedName>
</protein>
<dbReference type="AlphaFoldDB" id="A0A077M7D6"/>
<evidence type="ECO:0000313" key="1">
    <source>
        <dbReference type="EMBL" id="CCI53216.1"/>
    </source>
</evidence>
<name>A0A077M7D6_9MICO</name>
<evidence type="ECO:0000313" key="2">
    <source>
        <dbReference type="Proteomes" id="UP000035720"/>
    </source>
</evidence>
<sequence>MRVVVVPSPTCPEVFEPQHLAARAEVRVQAWFSPAVNWTAPPAPDTTLGVTAYRKPQHLTALVGVTAQLKAPPAVIAFAPDVRPTTWTGVERLILVPSPS</sequence>
<reference evidence="1 2" key="1">
    <citation type="journal article" date="2013" name="ISME J.">
        <title>A metabolic model for members of the genus Tetrasphaera involved in enhanced biological phosphorus removal.</title>
        <authorList>
            <person name="Kristiansen R."/>
            <person name="Nguyen H.T.T."/>
            <person name="Saunders A.M."/>
            <person name="Nielsen J.L."/>
            <person name="Wimmer R."/>
            <person name="Le V.Q."/>
            <person name="McIlroy S.J."/>
            <person name="Petrovski S."/>
            <person name="Seviour R.J."/>
            <person name="Calteau A."/>
            <person name="Nielsen K.L."/>
            <person name="Nielsen P.H."/>
        </authorList>
    </citation>
    <scope>NUCLEOTIDE SEQUENCE [LARGE SCALE GENOMIC DNA]</scope>
    <source>
        <strain evidence="1 2">Ben 74</strain>
    </source>
</reference>
<proteinExistence type="predicted"/>